<dbReference type="PANTHER" id="PTHR24189:SF50">
    <property type="entry name" value="ANKYRIN REPEAT AND SOCS BOX PROTEIN 2"/>
    <property type="match status" value="1"/>
</dbReference>
<dbReference type="InterPro" id="IPR002110">
    <property type="entry name" value="Ankyrin_rpt"/>
</dbReference>
<dbReference type="AlphaFoldDB" id="A0A7X0IQA2"/>
<name>A0A7X0IQA2_9HYPH</name>
<feature type="repeat" description="ANK" evidence="3">
    <location>
        <begin position="423"/>
        <end position="455"/>
    </location>
</feature>
<evidence type="ECO:0000256" key="3">
    <source>
        <dbReference type="PROSITE-ProRule" id="PRU00023"/>
    </source>
</evidence>
<dbReference type="SMART" id="SM00248">
    <property type="entry name" value="ANK"/>
    <property type="match status" value="6"/>
</dbReference>
<dbReference type="Gene3D" id="1.25.40.20">
    <property type="entry name" value="Ankyrin repeat-containing domain"/>
    <property type="match status" value="3"/>
</dbReference>
<keyword evidence="1" id="KW-0677">Repeat</keyword>
<dbReference type="PRINTS" id="PR01415">
    <property type="entry name" value="ANKYRIN"/>
</dbReference>
<dbReference type="PANTHER" id="PTHR24189">
    <property type="entry name" value="MYOTROPHIN"/>
    <property type="match status" value="1"/>
</dbReference>
<keyword evidence="2 3" id="KW-0040">ANK repeat</keyword>
<reference evidence="4 5" key="1">
    <citation type="submission" date="2020-08" db="EMBL/GenBank/DDBJ databases">
        <title>Genomic Encyclopedia of Type Strains, Phase IV (KMG-V): Genome sequencing to study the core and pangenomes of soil and plant-associated prokaryotes.</title>
        <authorList>
            <person name="Whitman W."/>
        </authorList>
    </citation>
    <scope>NUCLEOTIDE SEQUENCE [LARGE SCALE GENOMIC DNA]</scope>
    <source>
        <strain evidence="4 5">SEMIA 4060</strain>
    </source>
</reference>
<dbReference type="PROSITE" id="PS50297">
    <property type="entry name" value="ANK_REP_REGION"/>
    <property type="match status" value="2"/>
</dbReference>
<dbReference type="PROSITE" id="PS50088">
    <property type="entry name" value="ANK_REPEAT"/>
    <property type="match status" value="2"/>
</dbReference>
<dbReference type="InterPro" id="IPR050745">
    <property type="entry name" value="Multifunctional_regulatory"/>
</dbReference>
<sequence length="593" mass="65465">MTTRSLAANATLDSLKKQAKTFLKAVQSGDASAQGRVAPYFTDIANVGLQDIQLVLAREFGFSSWTKLKAHLEAGDRQSAPRDQLANRFLSLVTLSYFGNIAADPARFEEALVLLEANPEIAAENIHVAAALGDADGVGRWLDRQPQLLDRKGGPYDWSPLMYAAYARFPGRSSLPAARELVRRVADVNSYFLDGGQYRFTALTGVFGEGEAGKERQPQHPDCEAFARLLLEAGAEANDSQALYNRMFEPDDTCLNLLLEYGLSAADRNNWLVREDGKFVANSQTVFDYQLAWALEHRMASRVRLLLEHGADANKPVNGRTPYEWARLGDDKDLTLYLVQRGAIAVRLKREDWVYVKIQEGAGNEADDPAILVEHIKNVARELDIPEAMRRAHPAMLHEAAGDNNLRAVGVMLALGLDVNAMTSRTPLHEAALHGHIEMARLLIEHGADTTIRDPYFYAPAIGWADYNRKLETVEFLKAYPLDIFAAAAFGQMEQLTDLINSHPEQLDLRFGDFRPGGQPSPDRDWMTPLGFAIVNRHADAVRVLLERGADGGVRDASGRSYRDLAREAGDEIIISLLPRPIATVAGQPPSDA</sequence>
<proteinExistence type="predicted"/>
<gene>
    <name evidence="4" type="ORF">GGD46_002466</name>
</gene>
<dbReference type="InterPro" id="IPR036770">
    <property type="entry name" value="Ankyrin_rpt-contain_sf"/>
</dbReference>
<dbReference type="InterPro" id="IPR013788">
    <property type="entry name" value="Hemocyanin/hexamerin"/>
</dbReference>
<protein>
    <submittedName>
        <fullName evidence="4">Ankyrin repeat protein</fullName>
    </submittedName>
</protein>
<accession>A0A7X0IQA2</accession>
<evidence type="ECO:0000256" key="2">
    <source>
        <dbReference type="ARBA" id="ARBA00023043"/>
    </source>
</evidence>
<dbReference type="EMBL" id="JACHBG010000004">
    <property type="protein sequence ID" value="MBB6485186.1"/>
    <property type="molecule type" value="Genomic_DNA"/>
</dbReference>
<dbReference type="RefSeq" id="WP_184704015.1">
    <property type="nucleotide sequence ID" value="NZ_JACHBG010000004.1"/>
</dbReference>
<evidence type="ECO:0000313" key="4">
    <source>
        <dbReference type="EMBL" id="MBB6485186.1"/>
    </source>
</evidence>
<feature type="repeat" description="ANK" evidence="3">
    <location>
        <begin position="525"/>
        <end position="557"/>
    </location>
</feature>
<comment type="caution">
    <text evidence="4">The sequence shown here is derived from an EMBL/GenBank/DDBJ whole genome shotgun (WGS) entry which is preliminary data.</text>
</comment>
<dbReference type="PROSITE" id="PS00210">
    <property type="entry name" value="HEMOCYANIN_2"/>
    <property type="match status" value="1"/>
</dbReference>
<organism evidence="4 5">
    <name type="scientific">Rhizobium lusitanum</name>
    <dbReference type="NCBI Taxonomy" id="293958"/>
    <lineage>
        <taxon>Bacteria</taxon>
        <taxon>Pseudomonadati</taxon>
        <taxon>Pseudomonadota</taxon>
        <taxon>Alphaproteobacteria</taxon>
        <taxon>Hyphomicrobiales</taxon>
        <taxon>Rhizobiaceae</taxon>
        <taxon>Rhizobium/Agrobacterium group</taxon>
        <taxon>Rhizobium</taxon>
    </lineage>
</organism>
<dbReference type="SUPFAM" id="SSF48403">
    <property type="entry name" value="Ankyrin repeat"/>
    <property type="match status" value="2"/>
</dbReference>
<dbReference type="Pfam" id="PF12796">
    <property type="entry name" value="Ank_2"/>
    <property type="match status" value="1"/>
</dbReference>
<evidence type="ECO:0000313" key="5">
    <source>
        <dbReference type="Proteomes" id="UP000565576"/>
    </source>
</evidence>
<evidence type="ECO:0000256" key="1">
    <source>
        <dbReference type="ARBA" id="ARBA00022737"/>
    </source>
</evidence>
<dbReference type="Proteomes" id="UP000565576">
    <property type="component" value="Unassembled WGS sequence"/>
</dbReference>